<dbReference type="Gramene" id="TraesJUL7D03G04529310.1">
    <property type="protein sequence ID" value="TraesJUL7D03G04529310.1"/>
    <property type="gene ID" value="TraesJUL7D03G04529310"/>
</dbReference>
<dbReference type="Gramene" id="TraesJAG7D03G04468580.1">
    <property type="protein sequence ID" value="TraesJAG7D03G04468580.1"/>
    <property type="gene ID" value="TraesJAG7D03G04468580"/>
</dbReference>
<keyword evidence="2" id="KW-0732">Signal</keyword>
<evidence type="ECO:0000313" key="3">
    <source>
        <dbReference type="EnsemblPlants" id="TraesCS7D02G520600.1"/>
    </source>
</evidence>
<dbReference type="Gramene" id="TraesWEE_scaffold_149512_01G000100.1">
    <property type="protein sequence ID" value="TraesWEE_scaffold_149512_01G000100.1"/>
    <property type="gene ID" value="TraesWEE_scaffold_149512_01G000100"/>
</dbReference>
<dbReference type="Gramene" id="TraesLAC7D03G04432160.1">
    <property type="protein sequence ID" value="TraesLAC7D03G04432160.1"/>
    <property type="gene ID" value="TraesLAC7D03G04432160"/>
</dbReference>
<accession>A0A3B6TSY9</accession>
<proteinExistence type="predicted"/>
<dbReference type="Gramene" id="TraesCS7D03G1229400.1">
    <property type="protein sequence ID" value="TraesCS7D03G1229400.1.CDS"/>
    <property type="gene ID" value="TraesCS7D03G1229400"/>
</dbReference>
<dbReference type="Gramene" id="TraesNOR7D03G04533270.1">
    <property type="protein sequence ID" value="TraesNOR7D03G04533270.1"/>
    <property type="gene ID" value="TraesNOR7D03G04533270"/>
</dbReference>
<feature type="signal peptide" evidence="2">
    <location>
        <begin position="1"/>
        <end position="29"/>
    </location>
</feature>
<reference evidence="3" key="2">
    <citation type="submission" date="2018-10" db="UniProtKB">
        <authorList>
            <consortium name="EnsemblPlants"/>
        </authorList>
    </citation>
    <scope>IDENTIFICATION</scope>
</reference>
<evidence type="ECO:0000256" key="2">
    <source>
        <dbReference type="SAM" id="SignalP"/>
    </source>
</evidence>
<reference evidence="3" key="1">
    <citation type="submission" date="2018-08" db="EMBL/GenBank/DDBJ databases">
        <authorList>
            <person name="Rossello M."/>
        </authorList>
    </citation>
    <scope>NUCLEOTIDE SEQUENCE [LARGE SCALE GENOMIC DNA]</scope>
    <source>
        <strain evidence="3">cv. Chinese Spring</strain>
    </source>
</reference>
<dbReference type="Gramene" id="TraesCLE_scaffold_111934_01G000100.1">
    <property type="protein sequence ID" value="TraesCLE_scaffold_111934_01G000100.1"/>
    <property type="gene ID" value="TraesCLE_scaffold_111934_01G000100"/>
</dbReference>
<dbReference type="Gramene" id="TraesSYM7D03G04539250.1">
    <property type="protein sequence ID" value="TraesSYM7D03G04539250.1"/>
    <property type="gene ID" value="TraesSYM7D03G04539250"/>
</dbReference>
<dbReference type="Gramene" id="TraesROB_scaffold_119302_01G000100.1">
    <property type="protein sequence ID" value="TraesROB_scaffold_119302_01G000100.1"/>
    <property type="gene ID" value="TraesROB_scaffold_119302_01G000100"/>
</dbReference>
<dbReference type="Gramene" id="TraesMAC7D03G04476750.1">
    <property type="protein sequence ID" value="TraesMAC7D03G04476750.1"/>
    <property type="gene ID" value="TraesMAC7D03G04476750"/>
</dbReference>
<sequence>MAAMKTSNTRIICLAALAVTATLLISSDAQQTCSPYPNCFSNEGGLACAHLCAVLIGPSGKATCQGHRNVPADNKCCCAPPAGGRKERLRTSAPLRASVVAPAGATNEAAP</sequence>
<feature type="region of interest" description="Disordered" evidence="1">
    <location>
        <begin position="85"/>
        <end position="111"/>
    </location>
</feature>
<keyword evidence="4" id="KW-1185">Reference proteome</keyword>
<name>A0A3B6TSY9_WHEAT</name>
<evidence type="ECO:0000256" key="1">
    <source>
        <dbReference type="SAM" id="MobiDB-lite"/>
    </source>
</evidence>
<evidence type="ECO:0000313" key="4">
    <source>
        <dbReference type="Proteomes" id="UP000019116"/>
    </source>
</evidence>
<dbReference type="OMA" id="DTRSTCT"/>
<organism evidence="3">
    <name type="scientific">Triticum aestivum</name>
    <name type="common">Wheat</name>
    <dbReference type="NCBI Taxonomy" id="4565"/>
    <lineage>
        <taxon>Eukaryota</taxon>
        <taxon>Viridiplantae</taxon>
        <taxon>Streptophyta</taxon>
        <taxon>Embryophyta</taxon>
        <taxon>Tracheophyta</taxon>
        <taxon>Spermatophyta</taxon>
        <taxon>Magnoliopsida</taxon>
        <taxon>Liliopsida</taxon>
        <taxon>Poales</taxon>
        <taxon>Poaceae</taxon>
        <taxon>BOP clade</taxon>
        <taxon>Pooideae</taxon>
        <taxon>Triticodae</taxon>
        <taxon>Triticeae</taxon>
        <taxon>Triticinae</taxon>
        <taxon>Triticum</taxon>
    </lineage>
</organism>
<feature type="chain" id="PRO_5043181331" evidence="2">
    <location>
        <begin position="30"/>
        <end position="111"/>
    </location>
</feature>
<dbReference type="Proteomes" id="UP000019116">
    <property type="component" value="Chromosome 7D"/>
</dbReference>
<dbReference type="Gramene" id="TraesLDM7D03G04491580.1">
    <property type="protein sequence ID" value="TraesLDM7D03G04491580.1"/>
    <property type="gene ID" value="TraesLDM7D03G04491580"/>
</dbReference>
<dbReference type="Gramene" id="TraesPARA_EIv1.0_2634360.1">
    <property type="protein sequence ID" value="TraesPARA_EIv1.0_2634360.1.CDS"/>
    <property type="gene ID" value="TraesPARA_EIv1.0_2634360"/>
</dbReference>
<dbReference type="Gramene" id="TraesCS7D02G520600.1">
    <property type="protein sequence ID" value="TraesCS7D02G520600.1"/>
    <property type="gene ID" value="TraesCS7D02G520600"/>
</dbReference>
<dbReference type="Gramene" id="TraesARI7D03G04561550.1">
    <property type="protein sequence ID" value="TraesARI7D03G04561550.1"/>
    <property type="gene ID" value="TraesARI7D03G04561550"/>
</dbReference>
<dbReference type="EnsemblPlants" id="TraesCS7D02G520600.1">
    <property type="protein sequence ID" value="TraesCS7D02G520600.1"/>
    <property type="gene ID" value="TraesCS7D02G520600"/>
</dbReference>
<dbReference type="Gramene" id="TraesSTA7D03G04478400.1">
    <property type="protein sequence ID" value="TraesSTA7D03G04478400.1"/>
    <property type="gene ID" value="TraesSTA7D03G04478400"/>
</dbReference>
<protein>
    <submittedName>
        <fullName evidence="3">Uncharacterized protein</fullName>
    </submittedName>
</protein>
<dbReference type="OrthoDB" id="653644at2759"/>
<dbReference type="AlphaFoldDB" id="A0A3B6TSY9"/>
<dbReference type="Gramene" id="TraesCAD_scaffold_111168_01G000100.1">
    <property type="protein sequence ID" value="TraesCAD_scaffold_111168_01G000100.1"/>
    <property type="gene ID" value="TraesCAD_scaffold_111168_01G000100"/>
</dbReference>